<gene>
    <name evidence="1" type="ORF">UFOPK1906_00960</name>
    <name evidence="2" type="ORF">UFOPK2969_00960</name>
</gene>
<accession>A0A6J6X5L1</accession>
<protein>
    <submittedName>
        <fullName evidence="2">Unannotated protein</fullName>
    </submittedName>
</protein>
<evidence type="ECO:0000313" key="2">
    <source>
        <dbReference type="EMBL" id="CAB4792670.1"/>
    </source>
</evidence>
<dbReference type="EMBL" id="CAFAAD010000063">
    <property type="protein sequence ID" value="CAB4792670.1"/>
    <property type="molecule type" value="Genomic_DNA"/>
</dbReference>
<reference evidence="2" key="1">
    <citation type="submission" date="2020-05" db="EMBL/GenBank/DDBJ databases">
        <authorList>
            <person name="Chiriac C."/>
            <person name="Salcher M."/>
            <person name="Ghai R."/>
            <person name="Kavagutti S V."/>
        </authorList>
    </citation>
    <scope>NUCLEOTIDE SEQUENCE</scope>
</reference>
<dbReference type="EMBL" id="CAEZVC010000052">
    <property type="protein sequence ID" value="CAB4623195.1"/>
    <property type="molecule type" value="Genomic_DNA"/>
</dbReference>
<proteinExistence type="predicted"/>
<evidence type="ECO:0000313" key="1">
    <source>
        <dbReference type="EMBL" id="CAB4623195.1"/>
    </source>
</evidence>
<dbReference type="AlphaFoldDB" id="A0A6J6X5L1"/>
<name>A0A6J6X5L1_9ZZZZ</name>
<organism evidence="2">
    <name type="scientific">freshwater metagenome</name>
    <dbReference type="NCBI Taxonomy" id="449393"/>
    <lineage>
        <taxon>unclassified sequences</taxon>
        <taxon>metagenomes</taxon>
        <taxon>ecological metagenomes</taxon>
    </lineage>
</organism>
<sequence length="62" mass="7249">MNHFFSDISRDWSTLQLVCLLFGKTLLNSRNFDWRSVRGEYVGETGDQFIAVFDLLQFVSID</sequence>